<feature type="domain" description="DUS-like FMN-binding" evidence="1">
    <location>
        <begin position="31"/>
        <end position="80"/>
    </location>
</feature>
<dbReference type="PANTHER" id="PTHR11082">
    <property type="entry name" value="TRNA-DIHYDROURIDINE SYNTHASE"/>
    <property type="match status" value="1"/>
</dbReference>
<dbReference type="GO" id="GO:0017150">
    <property type="term" value="F:tRNA dihydrouridine synthase activity"/>
    <property type="evidence" value="ECO:0007669"/>
    <property type="project" value="TreeGrafter"/>
</dbReference>
<dbReference type="Proteomes" id="UP000007648">
    <property type="component" value="Unassembled WGS sequence"/>
</dbReference>
<protein>
    <submittedName>
        <fullName evidence="2">Dihydrouridine synthase 4 like</fullName>
    </submittedName>
</protein>
<organism evidence="2 3">
    <name type="scientific">Sarcophilus harrisii</name>
    <name type="common">Tasmanian devil</name>
    <name type="synonym">Sarcophilus laniarius</name>
    <dbReference type="NCBI Taxonomy" id="9305"/>
    <lineage>
        <taxon>Eukaryota</taxon>
        <taxon>Metazoa</taxon>
        <taxon>Chordata</taxon>
        <taxon>Craniata</taxon>
        <taxon>Vertebrata</taxon>
        <taxon>Euteleostomi</taxon>
        <taxon>Mammalia</taxon>
        <taxon>Metatheria</taxon>
        <taxon>Dasyuromorphia</taxon>
        <taxon>Dasyuridae</taxon>
        <taxon>Sarcophilus</taxon>
    </lineage>
</organism>
<dbReference type="Gene3D" id="3.20.20.70">
    <property type="entry name" value="Aldolase class I"/>
    <property type="match status" value="1"/>
</dbReference>
<gene>
    <name evidence="2" type="primary">DUS4L</name>
</gene>
<dbReference type="GeneTree" id="ENSGT00550000074907"/>
<name>A0A7N4PLI3_SARHA</name>
<keyword evidence="3" id="KW-1185">Reference proteome</keyword>
<reference evidence="2 3" key="1">
    <citation type="journal article" date="2011" name="Proc. Natl. Acad. Sci. U.S.A.">
        <title>Genetic diversity and population structure of the endangered marsupial Sarcophilus harrisii (Tasmanian devil).</title>
        <authorList>
            <person name="Miller W."/>
            <person name="Hayes V.M."/>
            <person name="Ratan A."/>
            <person name="Petersen D.C."/>
            <person name="Wittekindt N.E."/>
            <person name="Miller J."/>
            <person name="Walenz B."/>
            <person name="Knight J."/>
            <person name="Qi J."/>
            <person name="Zhao F."/>
            <person name="Wang Q."/>
            <person name="Bedoya-Reina O.C."/>
            <person name="Katiyar N."/>
            <person name="Tomsho L.P."/>
            <person name="Kasson L.M."/>
            <person name="Hardie R.A."/>
            <person name="Woodbridge P."/>
            <person name="Tindall E.A."/>
            <person name="Bertelsen M.F."/>
            <person name="Dixon D."/>
            <person name="Pyecroft S."/>
            <person name="Helgen K.M."/>
            <person name="Lesk A.M."/>
            <person name="Pringle T.H."/>
            <person name="Patterson N."/>
            <person name="Zhang Y."/>
            <person name="Kreiss A."/>
            <person name="Woods G.M."/>
            <person name="Jones M.E."/>
            <person name="Schuster S.C."/>
        </authorList>
    </citation>
    <scope>NUCLEOTIDE SEQUENCE [LARGE SCALE GENOMIC DNA]</scope>
</reference>
<reference evidence="2" key="2">
    <citation type="submission" date="2025-08" db="UniProtKB">
        <authorList>
            <consortium name="Ensembl"/>
        </authorList>
    </citation>
    <scope>IDENTIFICATION</scope>
</reference>
<evidence type="ECO:0000313" key="2">
    <source>
        <dbReference type="Ensembl" id="ENSSHAP00000039278.1"/>
    </source>
</evidence>
<accession>A0A7N4PLI3</accession>
<dbReference type="Pfam" id="PF01207">
    <property type="entry name" value="Dus"/>
    <property type="match status" value="1"/>
</dbReference>
<dbReference type="Ensembl" id="ENSSHAT00000046468.1">
    <property type="protein sequence ID" value="ENSSHAP00000039278.1"/>
    <property type="gene ID" value="ENSSHAG00000012813.2"/>
</dbReference>
<sequence length="82" mass="9496">MSSDYTKTVQCQERIRDPLEMFHSGHLVKICAPMVRYSKLAFRTLVRKYNCDLCYTPMIVAADFVRSIKARDSEFTTNKDGP</sequence>
<evidence type="ECO:0000313" key="3">
    <source>
        <dbReference type="Proteomes" id="UP000007648"/>
    </source>
</evidence>
<dbReference type="PANTHER" id="PTHR11082:SF31">
    <property type="entry name" value="TRNA-DIHYDROURIDINE(20A_20B) SYNTHASE [NAD(P)+]-LIKE"/>
    <property type="match status" value="1"/>
</dbReference>
<dbReference type="SUPFAM" id="SSF51395">
    <property type="entry name" value="FMN-linked oxidoreductases"/>
    <property type="match status" value="1"/>
</dbReference>
<reference evidence="2" key="3">
    <citation type="submission" date="2025-09" db="UniProtKB">
        <authorList>
            <consortium name="Ensembl"/>
        </authorList>
    </citation>
    <scope>IDENTIFICATION</scope>
</reference>
<dbReference type="AlphaFoldDB" id="A0A7N4PLI3"/>
<evidence type="ECO:0000259" key="1">
    <source>
        <dbReference type="Pfam" id="PF01207"/>
    </source>
</evidence>
<proteinExistence type="predicted"/>
<dbReference type="InterPro" id="IPR013785">
    <property type="entry name" value="Aldolase_TIM"/>
</dbReference>
<dbReference type="InterPro" id="IPR035587">
    <property type="entry name" value="DUS-like_FMN-bd"/>
</dbReference>